<evidence type="ECO:0000313" key="7">
    <source>
        <dbReference type="Proteomes" id="UP000198552"/>
    </source>
</evidence>
<dbReference type="GO" id="GO:0003677">
    <property type="term" value="F:DNA binding"/>
    <property type="evidence" value="ECO:0007669"/>
    <property type="project" value="UniProtKB-KW"/>
</dbReference>
<dbReference type="PANTHER" id="PTHR30136">
    <property type="entry name" value="HELIX-TURN-HELIX TRANSCRIPTIONAL REGULATOR, ICLR FAMILY"/>
    <property type="match status" value="1"/>
</dbReference>
<name>A0A1G9QJJ6_9BURK</name>
<dbReference type="AlphaFoldDB" id="A0A1G9QJJ6"/>
<dbReference type="InterPro" id="IPR050707">
    <property type="entry name" value="HTH_MetabolicPath_Reg"/>
</dbReference>
<evidence type="ECO:0000259" key="4">
    <source>
        <dbReference type="PROSITE" id="PS51077"/>
    </source>
</evidence>
<accession>A0A1G9QJJ6</accession>
<feature type="domain" description="HTH iclR-type" evidence="4">
    <location>
        <begin position="10"/>
        <end position="73"/>
    </location>
</feature>
<dbReference type="SUPFAM" id="SSF55781">
    <property type="entry name" value="GAF domain-like"/>
    <property type="match status" value="1"/>
</dbReference>
<dbReference type="Gene3D" id="1.10.10.10">
    <property type="entry name" value="Winged helix-like DNA-binding domain superfamily/Winged helix DNA-binding domain"/>
    <property type="match status" value="1"/>
</dbReference>
<dbReference type="InterPro" id="IPR005471">
    <property type="entry name" value="Tscrpt_reg_IclR_N"/>
</dbReference>
<dbReference type="Pfam" id="PF09339">
    <property type="entry name" value="HTH_IclR"/>
    <property type="match status" value="1"/>
</dbReference>
<evidence type="ECO:0000259" key="5">
    <source>
        <dbReference type="PROSITE" id="PS51078"/>
    </source>
</evidence>
<dbReference type="Gene3D" id="3.30.450.40">
    <property type="match status" value="1"/>
</dbReference>
<keyword evidence="7" id="KW-1185">Reference proteome</keyword>
<dbReference type="PANTHER" id="PTHR30136:SF35">
    <property type="entry name" value="HTH-TYPE TRANSCRIPTIONAL REGULATOR RV1719"/>
    <property type="match status" value="1"/>
</dbReference>
<dbReference type="InterPro" id="IPR014757">
    <property type="entry name" value="Tscrpt_reg_IclR_C"/>
</dbReference>
<dbReference type="RefSeq" id="WP_091567141.1">
    <property type="nucleotide sequence ID" value="NZ_FNHP01000002.1"/>
</dbReference>
<dbReference type="STRING" id="1527607.SAMN05428957_102361"/>
<protein>
    <submittedName>
        <fullName evidence="6">Transcriptional regulator, IclR family</fullName>
    </submittedName>
</protein>
<evidence type="ECO:0000256" key="3">
    <source>
        <dbReference type="ARBA" id="ARBA00023163"/>
    </source>
</evidence>
<dbReference type="Pfam" id="PF01614">
    <property type="entry name" value="IclR_C"/>
    <property type="match status" value="1"/>
</dbReference>
<dbReference type="OrthoDB" id="9807558at2"/>
<evidence type="ECO:0000313" key="6">
    <source>
        <dbReference type="EMBL" id="SDM11060.1"/>
    </source>
</evidence>
<keyword evidence="2" id="KW-0238">DNA-binding</keyword>
<reference evidence="7" key="1">
    <citation type="submission" date="2016-10" db="EMBL/GenBank/DDBJ databases">
        <authorList>
            <person name="Varghese N."/>
            <person name="Submissions S."/>
        </authorList>
    </citation>
    <scope>NUCLEOTIDE SEQUENCE [LARGE SCALE GENOMIC DNA]</scope>
    <source>
        <strain evidence="7">EPL6</strain>
    </source>
</reference>
<dbReference type="GO" id="GO:0003700">
    <property type="term" value="F:DNA-binding transcription factor activity"/>
    <property type="evidence" value="ECO:0007669"/>
    <property type="project" value="TreeGrafter"/>
</dbReference>
<dbReference type="SUPFAM" id="SSF46785">
    <property type="entry name" value="Winged helix' DNA-binding domain"/>
    <property type="match status" value="1"/>
</dbReference>
<sequence length="266" mass="28566">MDTSAGTSGAQSLRRALQLLRLLAEHQEQGIRLTDTVAATGLERSTVHRLLSCLVEERFAERDGAGKAYRLGVDAMQLGFASMRRAPLVDMLRPLMQRLARLSGDTVFLVIRQGDYCLCLHREEGHFPVKVFTTDVGGRRLLGLGAGGLALLAALEDAEAERIFERHAPEYAQAGFTRESLLQAVRRTRSTGWADIVDTLTTGVSGVGITFAASASTQAAISFGAITPRLPPQRKAEMAQLLQAQLAGWDTARPALAPSGQTPSGA</sequence>
<dbReference type="PROSITE" id="PS51077">
    <property type="entry name" value="HTH_ICLR"/>
    <property type="match status" value="1"/>
</dbReference>
<evidence type="ECO:0000256" key="1">
    <source>
        <dbReference type="ARBA" id="ARBA00023015"/>
    </source>
</evidence>
<gene>
    <name evidence="6" type="ORF">SAMN05428957_102361</name>
</gene>
<feature type="domain" description="IclR-ED" evidence="5">
    <location>
        <begin position="74"/>
        <end position="266"/>
    </location>
</feature>
<dbReference type="EMBL" id="FNHP01000002">
    <property type="protein sequence ID" value="SDM11060.1"/>
    <property type="molecule type" value="Genomic_DNA"/>
</dbReference>
<proteinExistence type="predicted"/>
<dbReference type="InterPro" id="IPR036388">
    <property type="entry name" value="WH-like_DNA-bd_sf"/>
</dbReference>
<keyword evidence="1" id="KW-0805">Transcription regulation</keyword>
<dbReference type="SMART" id="SM00346">
    <property type="entry name" value="HTH_ICLR"/>
    <property type="match status" value="1"/>
</dbReference>
<dbReference type="Proteomes" id="UP000198552">
    <property type="component" value="Unassembled WGS sequence"/>
</dbReference>
<evidence type="ECO:0000256" key="2">
    <source>
        <dbReference type="ARBA" id="ARBA00023125"/>
    </source>
</evidence>
<dbReference type="InterPro" id="IPR029016">
    <property type="entry name" value="GAF-like_dom_sf"/>
</dbReference>
<dbReference type="PROSITE" id="PS51078">
    <property type="entry name" value="ICLR_ED"/>
    <property type="match status" value="1"/>
</dbReference>
<keyword evidence="3" id="KW-0804">Transcription</keyword>
<organism evidence="6 7">
    <name type="scientific">Oryzisolibacter propanilivorax</name>
    <dbReference type="NCBI Taxonomy" id="1527607"/>
    <lineage>
        <taxon>Bacteria</taxon>
        <taxon>Pseudomonadati</taxon>
        <taxon>Pseudomonadota</taxon>
        <taxon>Betaproteobacteria</taxon>
        <taxon>Burkholderiales</taxon>
        <taxon>Comamonadaceae</taxon>
        <taxon>Oryzisolibacter</taxon>
    </lineage>
</organism>
<dbReference type="GO" id="GO:0045892">
    <property type="term" value="P:negative regulation of DNA-templated transcription"/>
    <property type="evidence" value="ECO:0007669"/>
    <property type="project" value="TreeGrafter"/>
</dbReference>
<dbReference type="InterPro" id="IPR036390">
    <property type="entry name" value="WH_DNA-bd_sf"/>
</dbReference>